<keyword evidence="9" id="KW-1185">Reference proteome</keyword>
<evidence type="ECO:0000313" key="9">
    <source>
        <dbReference type="Proteomes" id="UP000035740"/>
    </source>
</evidence>
<proteinExistence type="predicted"/>
<evidence type="ECO:0000256" key="6">
    <source>
        <dbReference type="SAM" id="MobiDB-lite"/>
    </source>
</evidence>
<evidence type="ECO:0000313" key="8">
    <source>
        <dbReference type="EMBL" id="KMS93702.1"/>
    </source>
</evidence>
<feature type="non-terminal residue" evidence="8">
    <location>
        <position position="110"/>
    </location>
</feature>
<dbReference type="Proteomes" id="UP000035740">
    <property type="component" value="Unassembled WGS sequence"/>
</dbReference>
<evidence type="ECO:0000259" key="7">
    <source>
        <dbReference type="Pfam" id="PF04563"/>
    </source>
</evidence>
<keyword evidence="5" id="KW-0804">Transcription</keyword>
<dbReference type="Pfam" id="PF04563">
    <property type="entry name" value="RNA_pol_Rpb2_1"/>
    <property type="match status" value="1"/>
</dbReference>
<dbReference type="SUPFAM" id="SSF64484">
    <property type="entry name" value="beta and beta-prime subunits of DNA dependent RNA-polymerase"/>
    <property type="match status" value="1"/>
</dbReference>
<keyword evidence="4" id="KW-0548">Nucleotidyltransferase</keyword>
<accession>A0A0J8B1E5</accession>
<dbReference type="EC" id="2.7.7.6" evidence="1"/>
<keyword evidence="2" id="KW-0240">DNA-directed RNA polymerase</keyword>
<dbReference type="InterPro" id="IPR007644">
    <property type="entry name" value="RNA_pol_bsu_protrusion"/>
</dbReference>
<dbReference type="Gramene" id="KMS93702">
    <property type="protein sequence ID" value="KMS93702"/>
    <property type="gene ID" value="BVRB_028820"/>
</dbReference>
<evidence type="ECO:0000256" key="5">
    <source>
        <dbReference type="ARBA" id="ARBA00023163"/>
    </source>
</evidence>
<sequence length="110" mass="12410">MMSSSAYGRDETSLMAMAGDDDDISPSDSWTVTSSYFEMHGLVRQQLDSFNEFVTNTIQSVVSESFPIEIYEEARADEDRSVRTKIRVSFGQIYVSDPQMREGDGAPEYL</sequence>
<name>A0A0J8B1E5_BETVV</name>
<feature type="domain" description="RNA polymerase beta subunit protrusion" evidence="7">
    <location>
        <begin position="41"/>
        <end position="106"/>
    </location>
</feature>
<evidence type="ECO:0000256" key="1">
    <source>
        <dbReference type="ARBA" id="ARBA00012418"/>
    </source>
</evidence>
<feature type="region of interest" description="Disordered" evidence="6">
    <location>
        <begin position="1"/>
        <end position="21"/>
    </location>
</feature>
<dbReference type="Gene3D" id="3.90.1100.10">
    <property type="match status" value="1"/>
</dbReference>
<evidence type="ECO:0000256" key="4">
    <source>
        <dbReference type="ARBA" id="ARBA00022695"/>
    </source>
</evidence>
<dbReference type="OrthoDB" id="10248617at2759"/>
<evidence type="ECO:0000256" key="3">
    <source>
        <dbReference type="ARBA" id="ARBA00022679"/>
    </source>
</evidence>
<dbReference type="GO" id="GO:0003677">
    <property type="term" value="F:DNA binding"/>
    <property type="evidence" value="ECO:0007669"/>
    <property type="project" value="InterPro"/>
</dbReference>
<reference evidence="8 9" key="1">
    <citation type="journal article" date="2014" name="Nature">
        <title>The genome of the recently domesticated crop plant sugar beet (Beta vulgaris).</title>
        <authorList>
            <person name="Dohm J.C."/>
            <person name="Minoche A.E."/>
            <person name="Holtgrawe D."/>
            <person name="Capella-Gutierrez S."/>
            <person name="Zakrzewski F."/>
            <person name="Tafer H."/>
            <person name="Rupp O."/>
            <person name="Sorensen T.R."/>
            <person name="Stracke R."/>
            <person name="Reinhardt R."/>
            <person name="Goesmann A."/>
            <person name="Kraft T."/>
            <person name="Schulz B."/>
            <person name="Stadler P.F."/>
            <person name="Schmidt T."/>
            <person name="Gabaldon T."/>
            <person name="Lehrach H."/>
            <person name="Weisshaar B."/>
            <person name="Himmelbauer H."/>
        </authorList>
    </citation>
    <scope>NUCLEOTIDE SEQUENCE [LARGE SCALE GENOMIC DNA]</scope>
    <source>
        <tissue evidence="8">Taproot</tissue>
    </source>
</reference>
<keyword evidence="3" id="KW-0808">Transferase</keyword>
<gene>
    <name evidence="8" type="ORF">BVRB_028820</name>
</gene>
<protein>
    <recommendedName>
        <fullName evidence="1">DNA-directed RNA polymerase</fullName>
        <ecNumber evidence="1">2.7.7.6</ecNumber>
    </recommendedName>
</protein>
<organism evidence="8 9">
    <name type="scientific">Beta vulgaris subsp. vulgaris</name>
    <name type="common">Beet</name>
    <dbReference type="NCBI Taxonomy" id="3555"/>
    <lineage>
        <taxon>Eukaryota</taxon>
        <taxon>Viridiplantae</taxon>
        <taxon>Streptophyta</taxon>
        <taxon>Embryophyta</taxon>
        <taxon>Tracheophyta</taxon>
        <taxon>Spermatophyta</taxon>
        <taxon>Magnoliopsida</taxon>
        <taxon>eudicotyledons</taxon>
        <taxon>Gunneridae</taxon>
        <taxon>Pentapetalae</taxon>
        <taxon>Caryophyllales</taxon>
        <taxon>Chenopodiaceae</taxon>
        <taxon>Betoideae</taxon>
        <taxon>Beta</taxon>
    </lineage>
</organism>
<dbReference type="EMBL" id="KQ099863">
    <property type="protein sequence ID" value="KMS93702.1"/>
    <property type="molecule type" value="Genomic_DNA"/>
</dbReference>
<dbReference type="AlphaFoldDB" id="A0A0J8B1E5"/>
<evidence type="ECO:0000256" key="2">
    <source>
        <dbReference type="ARBA" id="ARBA00022478"/>
    </source>
</evidence>
<dbReference type="GO" id="GO:0003899">
    <property type="term" value="F:DNA-directed RNA polymerase activity"/>
    <property type="evidence" value="ECO:0007669"/>
    <property type="project" value="UniProtKB-EC"/>
</dbReference>
<dbReference type="GO" id="GO:0006351">
    <property type="term" value="P:DNA-templated transcription"/>
    <property type="evidence" value="ECO:0007669"/>
    <property type="project" value="InterPro"/>
</dbReference>
<dbReference type="GO" id="GO:0000428">
    <property type="term" value="C:DNA-directed RNA polymerase complex"/>
    <property type="evidence" value="ECO:0007669"/>
    <property type="project" value="UniProtKB-KW"/>
</dbReference>